<gene>
    <name evidence="2" type="ORF">Tci_862609</name>
</gene>
<feature type="region of interest" description="Disordered" evidence="1">
    <location>
        <begin position="14"/>
        <end position="33"/>
    </location>
</feature>
<evidence type="ECO:0000256" key="1">
    <source>
        <dbReference type="SAM" id="MobiDB-lite"/>
    </source>
</evidence>
<comment type="caution">
    <text evidence="2">The sequence shown here is derived from an EMBL/GenBank/DDBJ whole genome shotgun (WGS) entry which is preliminary data.</text>
</comment>
<feature type="compositionally biased region" description="Basic and acidic residues" evidence="1">
    <location>
        <begin position="16"/>
        <end position="33"/>
    </location>
</feature>
<proteinExistence type="predicted"/>
<dbReference type="EMBL" id="BKCJ011127410">
    <property type="protein sequence ID" value="GFC90639.1"/>
    <property type="molecule type" value="Genomic_DNA"/>
</dbReference>
<organism evidence="2">
    <name type="scientific">Tanacetum cinerariifolium</name>
    <name type="common">Dalmatian daisy</name>
    <name type="synonym">Chrysanthemum cinerariifolium</name>
    <dbReference type="NCBI Taxonomy" id="118510"/>
    <lineage>
        <taxon>Eukaryota</taxon>
        <taxon>Viridiplantae</taxon>
        <taxon>Streptophyta</taxon>
        <taxon>Embryophyta</taxon>
        <taxon>Tracheophyta</taxon>
        <taxon>Spermatophyta</taxon>
        <taxon>Magnoliopsida</taxon>
        <taxon>eudicotyledons</taxon>
        <taxon>Gunneridae</taxon>
        <taxon>Pentapetalae</taxon>
        <taxon>asterids</taxon>
        <taxon>campanulids</taxon>
        <taxon>Asterales</taxon>
        <taxon>Asteraceae</taxon>
        <taxon>Asteroideae</taxon>
        <taxon>Anthemideae</taxon>
        <taxon>Anthemidinae</taxon>
        <taxon>Tanacetum</taxon>
    </lineage>
</organism>
<feature type="non-terminal residue" evidence="2">
    <location>
        <position position="1"/>
    </location>
</feature>
<sequence length="161" mass="18848">PKIGYFARECIGPKNQDSRNRYQDSSRRTVNVEETPPKDMVAIDRVGFDWSYMAEDEVPTNMALMDFLDSKVYTYNTCSKTCLKSYETLKRQYDDLRIDFNKSEFNLVVYKKGLASVKEQLFFYKSNETTLCENIVVLTRDMSIKDSEINVLKSQLEKIKQ</sequence>
<protein>
    <submittedName>
        <fullName evidence="2">Uncharacterized protein</fullName>
    </submittedName>
</protein>
<dbReference type="AlphaFoldDB" id="A0A699RZT4"/>
<accession>A0A699RZT4</accession>
<reference evidence="2" key="1">
    <citation type="journal article" date="2019" name="Sci. Rep.">
        <title>Draft genome of Tanacetum cinerariifolium, the natural source of mosquito coil.</title>
        <authorList>
            <person name="Yamashiro T."/>
            <person name="Shiraishi A."/>
            <person name="Satake H."/>
            <person name="Nakayama K."/>
        </authorList>
    </citation>
    <scope>NUCLEOTIDE SEQUENCE</scope>
</reference>
<evidence type="ECO:0000313" key="2">
    <source>
        <dbReference type="EMBL" id="GFC90639.1"/>
    </source>
</evidence>
<name>A0A699RZT4_TANCI</name>